<dbReference type="InterPro" id="IPR011701">
    <property type="entry name" value="MFS"/>
</dbReference>
<evidence type="ECO:0008006" key="10">
    <source>
        <dbReference type="Google" id="ProtNLM"/>
    </source>
</evidence>
<dbReference type="GO" id="GO:0016020">
    <property type="term" value="C:membrane"/>
    <property type="evidence" value="ECO:0007669"/>
    <property type="project" value="UniProtKB-SubCell"/>
</dbReference>
<evidence type="ECO:0000256" key="3">
    <source>
        <dbReference type="ARBA" id="ARBA00022448"/>
    </source>
</evidence>
<evidence type="ECO:0000256" key="6">
    <source>
        <dbReference type="ARBA" id="ARBA00023136"/>
    </source>
</evidence>
<evidence type="ECO:0000256" key="7">
    <source>
        <dbReference type="SAM" id="Phobius"/>
    </source>
</evidence>
<dbReference type="InterPro" id="IPR036259">
    <property type="entry name" value="MFS_trans_sf"/>
</dbReference>
<dbReference type="Pfam" id="PF07690">
    <property type="entry name" value="MFS_1"/>
    <property type="match status" value="1"/>
</dbReference>
<feature type="transmembrane region" description="Helical" evidence="7">
    <location>
        <begin position="391"/>
        <end position="410"/>
    </location>
</feature>
<dbReference type="SUPFAM" id="SSF103473">
    <property type="entry name" value="MFS general substrate transporter"/>
    <property type="match status" value="1"/>
</dbReference>
<accession>A0A2T5FYX3</accession>
<feature type="transmembrane region" description="Helical" evidence="7">
    <location>
        <begin position="261"/>
        <end position="282"/>
    </location>
</feature>
<comment type="similarity">
    <text evidence="2">Belongs to the major facilitator superfamily.</text>
</comment>
<dbReference type="PANTHER" id="PTHR12778">
    <property type="entry name" value="SOLUTE CARRIER FAMILY 33 ACETYL-COA TRANSPORTER -RELATED"/>
    <property type="match status" value="1"/>
</dbReference>
<dbReference type="AlphaFoldDB" id="A0A2T5FYX3"/>
<evidence type="ECO:0000313" key="9">
    <source>
        <dbReference type="Proteomes" id="UP000244162"/>
    </source>
</evidence>
<keyword evidence="4 7" id="KW-0812">Transmembrane</keyword>
<evidence type="ECO:0000256" key="2">
    <source>
        <dbReference type="ARBA" id="ARBA00008335"/>
    </source>
</evidence>
<dbReference type="OrthoDB" id="9787815at2"/>
<feature type="transmembrane region" description="Helical" evidence="7">
    <location>
        <begin position="118"/>
        <end position="137"/>
    </location>
</feature>
<feature type="transmembrane region" description="Helical" evidence="7">
    <location>
        <begin position="321"/>
        <end position="342"/>
    </location>
</feature>
<keyword evidence="6 7" id="KW-0472">Membrane</keyword>
<sequence length="448" mass="47894">MVHLEIADERLVAQRPRSFRSVSMIGLFHRALGIANARQPGLQDQPWGKFFLIGTICAAQALPLSFSNAIVPTAARSYGLQPSQFWLLSLPLVPMWAKLLWAPMVDSYGSRRFGRRRSWILPCTAAAAALLAMLGLLRPAGDLLIPMFLLLTLQMSIVATQDIAVDGYTIENLDEHERALGAGVKAIFEAVGALLSGTFLFFMLASAGWTATTLTAAILFLLLTLPIVLRKESMPSPRTKTADRASLARFMRQPFMLRRSLLLIGGGATNASLSAMLGPFLLDRGLSLGQAGMIVGTIYLIGELCGSAVAALFIKRVGSIIVLYVIAGLAPFLIAGLAITARSAEVDFVSAALLGFLPAILISTLHAVFTFERLSWAVGAQPGTDFTGYGAFYNIGRTIAPALAGLIVAASGWSAFFFAMAALLIGVCLSMAKMIDGTRARQPQRATS</sequence>
<proteinExistence type="inferred from homology"/>
<comment type="subcellular location">
    <subcellularLocation>
        <location evidence="1">Membrane</location>
        <topology evidence="1">Multi-pass membrane protein</topology>
    </subcellularLocation>
</comment>
<feature type="transmembrane region" description="Helical" evidence="7">
    <location>
        <begin position="294"/>
        <end position="314"/>
    </location>
</feature>
<protein>
    <recommendedName>
        <fullName evidence="10">MFS transporter</fullName>
    </recommendedName>
</protein>
<keyword evidence="9" id="KW-1185">Reference proteome</keyword>
<name>A0A2T5FYX3_9SPHN</name>
<feature type="transmembrane region" description="Helical" evidence="7">
    <location>
        <begin position="211"/>
        <end position="229"/>
    </location>
</feature>
<dbReference type="GO" id="GO:0022857">
    <property type="term" value="F:transmembrane transporter activity"/>
    <property type="evidence" value="ECO:0007669"/>
    <property type="project" value="InterPro"/>
</dbReference>
<organism evidence="8 9">
    <name type="scientific">Sphingomonas oleivorans</name>
    <dbReference type="NCBI Taxonomy" id="1735121"/>
    <lineage>
        <taxon>Bacteria</taxon>
        <taxon>Pseudomonadati</taxon>
        <taxon>Pseudomonadota</taxon>
        <taxon>Alphaproteobacteria</taxon>
        <taxon>Sphingomonadales</taxon>
        <taxon>Sphingomonadaceae</taxon>
        <taxon>Sphingomonas</taxon>
    </lineage>
</organism>
<keyword evidence="5 7" id="KW-1133">Transmembrane helix</keyword>
<evidence type="ECO:0000256" key="1">
    <source>
        <dbReference type="ARBA" id="ARBA00004141"/>
    </source>
</evidence>
<dbReference type="EMBL" id="NWBU01000006">
    <property type="protein sequence ID" value="PTQ11807.1"/>
    <property type="molecule type" value="Genomic_DNA"/>
</dbReference>
<dbReference type="Proteomes" id="UP000244162">
    <property type="component" value="Unassembled WGS sequence"/>
</dbReference>
<dbReference type="Gene3D" id="1.20.1250.20">
    <property type="entry name" value="MFS general substrate transporter like domains"/>
    <property type="match status" value="1"/>
</dbReference>
<feature type="transmembrane region" description="Helical" evidence="7">
    <location>
        <begin position="416"/>
        <end position="435"/>
    </location>
</feature>
<comment type="caution">
    <text evidence="8">The sequence shown here is derived from an EMBL/GenBank/DDBJ whole genome shotgun (WGS) entry which is preliminary data.</text>
</comment>
<dbReference type="PANTHER" id="PTHR12778:SF10">
    <property type="entry name" value="MAJOR FACILITATOR SUPERFAMILY DOMAIN-CONTAINING PROTEIN 3"/>
    <property type="match status" value="1"/>
</dbReference>
<evidence type="ECO:0000313" key="8">
    <source>
        <dbReference type="EMBL" id="PTQ11807.1"/>
    </source>
</evidence>
<evidence type="ECO:0000256" key="4">
    <source>
        <dbReference type="ARBA" id="ARBA00022692"/>
    </source>
</evidence>
<dbReference type="RefSeq" id="WP_107967320.1">
    <property type="nucleotide sequence ID" value="NZ_NWBU01000006.1"/>
</dbReference>
<evidence type="ECO:0000256" key="5">
    <source>
        <dbReference type="ARBA" id="ARBA00022989"/>
    </source>
</evidence>
<feature type="transmembrane region" description="Helical" evidence="7">
    <location>
        <begin position="348"/>
        <end position="371"/>
    </location>
</feature>
<dbReference type="InterPro" id="IPR004752">
    <property type="entry name" value="AmpG_permease/AT-1"/>
</dbReference>
<reference evidence="8 9" key="1">
    <citation type="submission" date="2017-09" db="EMBL/GenBank/DDBJ databases">
        <title>Sphingomonas panjinensis sp.nov., isolated from oil-contaminated soil.</title>
        <authorList>
            <person name="Wang L."/>
            <person name="Chen L."/>
        </authorList>
    </citation>
    <scope>NUCLEOTIDE SEQUENCE [LARGE SCALE GENOMIC DNA]</scope>
    <source>
        <strain evidence="8 9">FW-11</strain>
    </source>
</reference>
<gene>
    <name evidence="8" type="ORF">CLG96_07725</name>
</gene>
<keyword evidence="3" id="KW-0813">Transport</keyword>